<dbReference type="AlphaFoldDB" id="A0A1H2RBC2"/>
<dbReference type="RefSeq" id="WP_016419684.1">
    <property type="nucleotide sequence ID" value="NZ_CAUVDM010000004.1"/>
</dbReference>
<sequence length="95" mass="11249">MEEWIEKIERLLPLVQQYVLSLEERNRELILQVEMLQGQLQELIKQSQEQQQKYQALKVAQALLGSDETKTEAKLKISRLIREIEQCIVQLSQDK</sequence>
<proteinExistence type="predicted"/>
<protein>
    <recommendedName>
        <fullName evidence="4">Cell division protein ZapB</fullName>
    </recommendedName>
</protein>
<dbReference type="EMBL" id="FNND01000001">
    <property type="protein sequence ID" value="SDW16595.1"/>
    <property type="molecule type" value="Genomic_DNA"/>
</dbReference>
<organism evidence="2 3">
    <name type="scientific">Capnocytophaga granulosa</name>
    <dbReference type="NCBI Taxonomy" id="45242"/>
    <lineage>
        <taxon>Bacteria</taxon>
        <taxon>Pseudomonadati</taxon>
        <taxon>Bacteroidota</taxon>
        <taxon>Flavobacteriia</taxon>
        <taxon>Flavobacteriales</taxon>
        <taxon>Flavobacteriaceae</taxon>
        <taxon>Capnocytophaga</taxon>
    </lineage>
</organism>
<evidence type="ECO:0000313" key="2">
    <source>
        <dbReference type="EMBL" id="SDW16595.1"/>
    </source>
</evidence>
<name>A0A1H2RBC2_9FLAO</name>
<accession>A0A1H2RBC2</accession>
<feature type="coiled-coil region" evidence="1">
    <location>
        <begin position="19"/>
        <end position="60"/>
    </location>
</feature>
<keyword evidence="1" id="KW-0175">Coiled coil</keyword>
<dbReference type="Proteomes" id="UP000182771">
    <property type="component" value="Unassembled WGS sequence"/>
</dbReference>
<evidence type="ECO:0000256" key="1">
    <source>
        <dbReference type="SAM" id="Coils"/>
    </source>
</evidence>
<gene>
    <name evidence="2" type="ORF">SAMN05444420_101405</name>
</gene>
<evidence type="ECO:0000313" key="3">
    <source>
        <dbReference type="Proteomes" id="UP000182771"/>
    </source>
</evidence>
<dbReference type="OrthoDB" id="1467932at2"/>
<evidence type="ECO:0008006" key="4">
    <source>
        <dbReference type="Google" id="ProtNLM"/>
    </source>
</evidence>
<comment type="caution">
    <text evidence="2">The sequence shown here is derived from an EMBL/GenBank/DDBJ whole genome shotgun (WGS) entry which is preliminary data.</text>
</comment>
<keyword evidence="3" id="KW-1185">Reference proteome</keyword>
<reference evidence="2 3" key="1">
    <citation type="submission" date="2016-10" db="EMBL/GenBank/DDBJ databases">
        <authorList>
            <person name="Varghese N."/>
            <person name="Submissions S."/>
        </authorList>
    </citation>
    <scope>NUCLEOTIDE SEQUENCE [LARGE SCALE GENOMIC DNA]</scope>
    <source>
        <strain evidence="2 3">DSM 11449</strain>
    </source>
</reference>
<dbReference type="GeneID" id="85017730"/>